<dbReference type="Proteomes" id="UP001175226">
    <property type="component" value="Unassembled WGS sequence"/>
</dbReference>
<accession>A0AA39JJE4</accession>
<sequence length="114" mass="13360">MACTDEDKNLLAATWAMVRWRNPSLPRYRAPQSIPRSLSPNVDSAWQMALARTFDTNFRLIKMHHDSHTRAAHWVQNGVGATDQEGVERMWSFVLPEMTYRTHNPRRVFHQSRL</sequence>
<name>A0AA39JJE4_9AGAR</name>
<evidence type="ECO:0000313" key="2">
    <source>
        <dbReference type="Proteomes" id="UP001175226"/>
    </source>
</evidence>
<proteinExistence type="predicted"/>
<gene>
    <name evidence="1" type="ORF">EV421DRAFT_1903461</name>
</gene>
<evidence type="ECO:0000313" key="1">
    <source>
        <dbReference type="EMBL" id="KAK0443872.1"/>
    </source>
</evidence>
<comment type="caution">
    <text evidence="1">The sequence shown here is derived from an EMBL/GenBank/DDBJ whole genome shotgun (WGS) entry which is preliminary data.</text>
</comment>
<organism evidence="1 2">
    <name type="scientific">Armillaria borealis</name>
    <dbReference type="NCBI Taxonomy" id="47425"/>
    <lineage>
        <taxon>Eukaryota</taxon>
        <taxon>Fungi</taxon>
        <taxon>Dikarya</taxon>
        <taxon>Basidiomycota</taxon>
        <taxon>Agaricomycotina</taxon>
        <taxon>Agaricomycetes</taxon>
        <taxon>Agaricomycetidae</taxon>
        <taxon>Agaricales</taxon>
        <taxon>Marasmiineae</taxon>
        <taxon>Physalacriaceae</taxon>
        <taxon>Armillaria</taxon>
    </lineage>
</organism>
<reference evidence="1" key="1">
    <citation type="submission" date="2023-06" db="EMBL/GenBank/DDBJ databases">
        <authorList>
            <consortium name="Lawrence Berkeley National Laboratory"/>
            <person name="Ahrendt S."/>
            <person name="Sahu N."/>
            <person name="Indic B."/>
            <person name="Wong-Bajracharya J."/>
            <person name="Merenyi Z."/>
            <person name="Ke H.-M."/>
            <person name="Monk M."/>
            <person name="Kocsube S."/>
            <person name="Drula E."/>
            <person name="Lipzen A."/>
            <person name="Balint B."/>
            <person name="Henrissat B."/>
            <person name="Andreopoulos B."/>
            <person name="Martin F.M."/>
            <person name="Harder C.B."/>
            <person name="Rigling D."/>
            <person name="Ford K.L."/>
            <person name="Foster G.D."/>
            <person name="Pangilinan J."/>
            <person name="Papanicolaou A."/>
            <person name="Barry K."/>
            <person name="LaButti K."/>
            <person name="Viragh M."/>
            <person name="Koriabine M."/>
            <person name="Yan M."/>
            <person name="Riley R."/>
            <person name="Champramary S."/>
            <person name="Plett K.L."/>
            <person name="Tsai I.J."/>
            <person name="Slot J."/>
            <person name="Sipos G."/>
            <person name="Plett J."/>
            <person name="Nagy L.G."/>
            <person name="Grigoriev I.V."/>
        </authorList>
    </citation>
    <scope>NUCLEOTIDE SEQUENCE</scope>
    <source>
        <strain evidence="1">FPL87.14</strain>
    </source>
</reference>
<protein>
    <submittedName>
        <fullName evidence="1">Uncharacterized protein</fullName>
    </submittedName>
</protein>
<keyword evidence="2" id="KW-1185">Reference proteome</keyword>
<dbReference type="AlphaFoldDB" id="A0AA39JJE4"/>
<dbReference type="EMBL" id="JAUEPT010000021">
    <property type="protein sequence ID" value="KAK0443872.1"/>
    <property type="molecule type" value="Genomic_DNA"/>
</dbReference>